<reference evidence="6" key="1">
    <citation type="submission" date="2021-03" db="EMBL/GenBank/DDBJ databases">
        <title>Chromosome level genome of the anhydrobiotic midge Polypedilum vanderplanki.</title>
        <authorList>
            <person name="Yoshida Y."/>
            <person name="Kikawada T."/>
            <person name="Gusev O."/>
        </authorList>
    </citation>
    <scope>NUCLEOTIDE SEQUENCE</scope>
    <source>
        <strain evidence="6">NIAS01</strain>
        <tissue evidence="6">Whole body or cell culture</tissue>
    </source>
</reference>
<evidence type="ECO:0000256" key="3">
    <source>
        <dbReference type="ARBA" id="ARBA00022837"/>
    </source>
</evidence>
<proteinExistence type="predicted"/>
<accession>A0A9J6CRQ1</accession>
<feature type="domain" description="EF-hand" evidence="5">
    <location>
        <begin position="107"/>
        <end position="142"/>
    </location>
</feature>
<evidence type="ECO:0000313" key="6">
    <source>
        <dbReference type="EMBL" id="KAG5685026.1"/>
    </source>
</evidence>
<keyword evidence="2" id="KW-0677">Repeat</keyword>
<dbReference type="PROSITE" id="PS00018">
    <property type="entry name" value="EF_HAND_1"/>
    <property type="match status" value="1"/>
</dbReference>
<feature type="compositionally biased region" description="Polar residues" evidence="4">
    <location>
        <begin position="196"/>
        <end position="217"/>
    </location>
</feature>
<dbReference type="InterPro" id="IPR011992">
    <property type="entry name" value="EF-hand-dom_pair"/>
</dbReference>
<gene>
    <name evidence="6" type="ORF">PVAND_014229</name>
</gene>
<dbReference type="InterPro" id="IPR028846">
    <property type="entry name" value="Recoverin"/>
</dbReference>
<keyword evidence="3" id="KW-0106">Calcium</keyword>
<dbReference type="Gene3D" id="1.10.238.10">
    <property type="entry name" value="EF-hand"/>
    <property type="match status" value="1"/>
</dbReference>
<dbReference type="Pfam" id="PF13499">
    <property type="entry name" value="EF-hand_7"/>
    <property type="match status" value="1"/>
</dbReference>
<comment type="caution">
    <text evidence="6">The sequence shown here is derived from an EMBL/GenBank/DDBJ whole genome shotgun (WGS) entry which is preliminary data.</text>
</comment>
<dbReference type="InterPro" id="IPR018247">
    <property type="entry name" value="EF_Hand_1_Ca_BS"/>
</dbReference>
<evidence type="ECO:0000313" key="7">
    <source>
        <dbReference type="Proteomes" id="UP001107558"/>
    </source>
</evidence>
<evidence type="ECO:0000256" key="2">
    <source>
        <dbReference type="ARBA" id="ARBA00022737"/>
    </source>
</evidence>
<dbReference type="OrthoDB" id="191686at2759"/>
<feature type="domain" description="EF-hand" evidence="5">
    <location>
        <begin position="71"/>
        <end position="106"/>
    </location>
</feature>
<name>A0A9J6CRQ1_POLVA</name>
<protein>
    <recommendedName>
        <fullName evidence="5">EF-hand domain-containing protein</fullName>
    </recommendedName>
</protein>
<dbReference type="SUPFAM" id="SSF47473">
    <property type="entry name" value="EF-hand"/>
    <property type="match status" value="1"/>
</dbReference>
<dbReference type="GO" id="GO:0005509">
    <property type="term" value="F:calcium ion binding"/>
    <property type="evidence" value="ECO:0007669"/>
    <property type="project" value="InterPro"/>
</dbReference>
<dbReference type="PANTHER" id="PTHR23055:SF167">
    <property type="entry name" value="EF-HAND DOMAIN-CONTAINING PROTEIN"/>
    <property type="match status" value="1"/>
</dbReference>
<evidence type="ECO:0000256" key="1">
    <source>
        <dbReference type="ARBA" id="ARBA00022723"/>
    </source>
</evidence>
<dbReference type="PRINTS" id="PR00450">
    <property type="entry name" value="RECOVERIN"/>
</dbReference>
<feature type="region of interest" description="Disordered" evidence="4">
    <location>
        <begin position="196"/>
        <end position="236"/>
    </location>
</feature>
<dbReference type="Proteomes" id="UP001107558">
    <property type="component" value="Chromosome 1"/>
</dbReference>
<keyword evidence="7" id="KW-1185">Reference proteome</keyword>
<dbReference type="EMBL" id="JADBJN010000001">
    <property type="protein sequence ID" value="KAG5685026.1"/>
    <property type="molecule type" value="Genomic_DNA"/>
</dbReference>
<evidence type="ECO:0000256" key="4">
    <source>
        <dbReference type="SAM" id="MobiDB-lite"/>
    </source>
</evidence>
<dbReference type="AlphaFoldDB" id="A0A9J6CRQ1"/>
<dbReference type="CDD" id="cd00051">
    <property type="entry name" value="EFh"/>
    <property type="match status" value="2"/>
</dbReference>
<keyword evidence="1" id="KW-0479">Metal-binding</keyword>
<dbReference type="InterPro" id="IPR002048">
    <property type="entry name" value="EF_hand_dom"/>
</dbReference>
<dbReference type="PROSITE" id="PS50222">
    <property type="entry name" value="EF_HAND_2"/>
    <property type="match status" value="2"/>
</dbReference>
<sequence length="342" mass="39549">MKEILYCELEELEQPQRYRPDSLAQICKTTKFSEPEIKRMYRGFKNHCPNGMVKEDTFKIIYAQFFPQGANTGLYAHYIFNTLDKDHTGTLSFEKFVQGLSVLSRGTLEEKLCWTFQLYDINSDGRITKEEMSDIVTAVYNLMGHPIEEKVDEEKIKEKVESIFNKMDRNHDDGNDSQRQQQQSIVERNQITNHSNSLHFNFHPNNGSNNGCSITKYNNNSSNSKHRSRNFTSSQHRTIHHYHTHHHQKTTVFGNKMRNNFGHKVSQTKRIQLSTAAKRCKSLERSSATDNNNQTEIIEDESEELVESACNESSNQSTDSPTLVKVKTWYTESSIVLPSHLA</sequence>
<dbReference type="PANTHER" id="PTHR23055">
    <property type="entry name" value="CALCIUM BINDING PROTEINS"/>
    <property type="match status" value="1"/>
</dbReference>
<dbReference type="SMART" id="SM00054">
    <property type="entry name" value="EFh"/>
    <property type="match status" value="2"/>
</dbReference>
<evidence type="ECO:0000259" key="5">
    <source>
        <dbReference type="PROSITE" id="PS50222"/>
    </source>
</evidence>
<organism evidence="6 7">
    <name type="scientific">Polypedilum vanderplanki</name>
    <name type="common">Sleeping chironomid midge</name>
    <dbReference type="NCBI Taxonomy" id="319348"/>
    <lineage>
        <taxon>Eukaryota</taxon>
        <taxon>Metazoa</taxon>
        <taxon>Ecdysozoa</taxon>
        <taxon>Arthropoda</taxon>
        <taxon>Hexapoda</taxon>
        <taxon>Insecta</taxon>
        <taxon>Pterygota</taxon>
        <taxon>Neoptera</taxon>
        <taxon>Endopterygota</taxon>
        <taxon>Diptera</taxon>
        <taxon>Nematocera</taxon>
        <taxon>Chironomoidea</taxon>
        <taxon>Chironomidae</taxon>
        <taxon>Chironominae</taxon>
        <taxon>Polypedilum</taxon>
        <taxon>Polypedilum</taxon>
    </lineage>
</organism>